<dbReference type="PANTHER" id="PTHR13326:SF21">
    <property type="entry name" value="PSEUDOURIDYLATE SYNTHASE PUS7L"/>
    <property type="match status" value="1"/>
</dbReference>
<dbReference type="InterPro" id="IPR020103">
    <property type="entry name" value="PsdUridine_synth_cat_dom_sf"/>
</dbReference>
<dbReference type="SUPFAM" id="SSF55120">
    <property type="entry name" value="Pseudouridine synthase"/>
    <property type="match status" value="1"/>
</dbReference>
<sequence>MWCVNVSSLSASISILSQSQQKPYKLKPYHCNYAKTETVPMKTLEEADVGIFCYISQLPGFRGVLKQRYADFIVNEVDSDGNVVHLTSLDAPPESSEEKERKICDQSNENYTSQIESFRSLVGDSDAESLKALIEQITPVVYYLSFKVFQAIHNFIKENFKFLVTDTLDGPDTASKCVRVRLNGGKPNRSSNSRKRKDRGDKAFDSRGSDDWPEHVGKFLRFYLYKENKDTQEALGLIAKMLGIQQRSFGFAGTKDKRSVSTQRVTVFKQHAKRLAALNERLIGIKVGDFCHVREGLLLGQLLGNRFTITLRGVVAESEETIKAAADALGRQGFINYFGLQRFGSGTVPTHLIGATLLRGEWQTAIQREAIAKAREYYKESGDIEGTLRQLPRHLVSERAILQCLKKCPGNYLQALKAIPRTLRMMYVHSYQSYLWNHAASMRVQKHGIDHVVPGDLVYSKGGSTERLIKAVITESRDNSCNETYDCSDLDEISGTALPQEKDNPVKAVNAEDILTGEYTIDDVVLPLPGSRVLYPMNDIAEVYHDLAKKRKTMMTGPNDDIGLGVPPRRRQTTRTVQDIGSNIDHLYCIGVPTILQAQMRLDSSKLCTTSLFLVQGPYTMPLEKFLQAVKEERAREFSITSMSGGYRRVFQKPRDFEWELLSYTDGNVSLSETDLDIIAKSRPVNEESFTNGNKPKALSVECEKQSDDLKNEIKPSSCDEEADDKGEVGLPEVKSLCSFDAQEPQMALKLGFTLPASCYATIAIRELLKTSTSVAFQKTLNH</sequence>
<reference evidence="5 6" key="1">
    <citation type="submission" date="2020-04" db="EMBL/GenBank/DDBJ databases">
        <title>Plant Genome Project.</title>
        <authorList>
            <person name="Zhang R.-G."/>
        </authorList>
    </citation>
    <scope>NUCLEOTIDE SEQUENCE [LARGE SCALE GENOMIC DNA]</scope>
    <source>
        <strain evidence="5">YNK0</strain>
        <tissue evidence="5">Leaf</tissue>
    </source>
</reference>
<dbReference type="OrthoDB" id="447290at2759"/>
<dbReference type="InterPro" id="IPR001656">
    <property type="entry name" value="PsdUridine_synth_TruD"/>
</dbReference>
<name>A0A835D5S6_TETSI</name>
<dbReference type="GO" id="GO:0009982">
    <property type="term" value="F:pseudouridine synthase activity"/>
    <property type="evidence" value="ECO:0007669"/>
    <property type="project" value="InterPro"/>
</dbReference>
<dbReference type="CDD" id="cd02576">
    <property type="entry name" value="PseudoU_synth_ScPUS7"/>
    <property type="match status" value="1"/>
</dbReference>
<evidence type="ECO:0000256" key="2">
    <source>
        <dbReference type="ARBA" id="ARBA00023235"/>
    </source>
</evidence>
<dbReference type="Pfam" id="PF01142">
    <property type="entry name" value="TruD"/>
    <property type="match status" value="1"/>
</dbReference>
<dbReference type="GO" id="GO:0001522">
    <property type="term" value="P:pseudouridine synthesis"/>
    <property type="evidence" value="ECO:0007669"/>
    <property type="project" value="InterPro"/>
</dbReference>
<dbReference type="GO" id="GO:0003723">
    <property type="term" value="F:RNA binding"/>
    <property type="evidence" value="ECO:0007669"/>
    <property type="project" value="InterPro"/>
</dbReference>
<feature type="region of interest" description="Disordered" evidence="3">
    <location>
        <begin position="182"/>
        <end position="208"/>
    </location>
</feature>
<proteinExistence type="inferred from homology"/>
<dbReference type="NCBIfam" id="TIGR00094">
    <property type="entry name" value="tRNA_TruD_broad"/>
    <property type="match status" value="1"/>
</dbReference>
<evidence type="ECO:0000313" key="6">
    <source>
        <dbReference type="Proteomes" id="UP000655225"/>
    </source>
</evidence>
<dbReference type="GO" id="GO:0005634">
    <property type="term" value="C:nucleus"/>
    <property type="evidence" value="ECO:0007669"/>
    <property type="project" value="TreeGrafter"/>
</dbReference>
<comment type="similarity">
    <text evidence="1">Belongs to the pseudouridine synthase TruD family.</text>
</comment>
<keyword evidence="6" id="KW-1185">Reference proteome</keyword>
<dbReference type="EMBL" id="JABCRI010000020">
    <property type="protein sequence ID" value="KAF8388099.1"/>
    <property type="molecule type" value="Genomic_DNA"/>
</dbReference>
<dbReference type="PIRSF" id="PIRSF037016">
    <property type="entry name" value="Pseudouridin_synth_euk_prd"/>
    <property type="match status" value="1"/>
</dbReference>
<dbReference type="OMA" id="WINYFGH"/>
<dbReference type="InterPro" id="IPR011760">
    <property type="entry name" value="PsdUridine_synth_TruD_insert"/>
</dbReference>
<dbReference type="PANTHER" id="PTHR13326">
    <property type="entry name" value="TRNA PSEUDOURIDINE SYNTHASE D"/>
    <property type="match status" value="1"/>
</dbReference>
<dbReference type="AlphaFoldDB" id="A0A835D5S6"/>
<dbReference type="PROSITE" id="PS50984">
    <property type="entry name" value="TRUD"/>
    <property type="match status" value="1"/>
</dbReference>
<dbReference type="Proteomes" id="UP000655225">
    <property type="component" value="Unassembled WGS sequence"/>
</dbReference>
<comment type="caution">
    <text evidence="5">The sequence shown here is derived from an EMBL/GenBank/DDBJ whole genome shotgun (WGS) entry which is preliminary data.</text>
</comment>
<evidence type="ECO:0000256" key="1">
    <source>
        <dbReference type="ARBA" id="ARBA00007953"/>
    </source>
</evidence>
<keyword evidence="2" id="KW-0413">Isomerase</keyword>
<evidence type="ECO:0000256" key="3">
    <source>
        <dbReference type="SAM" id="MobiDB-lite"/>
    </source>
</evidence>
<evidence type="ECO:0000259" key="4">
    <source>
        <dbReference type="PROSITE" id="PS50984"/>
    </source>
</evidence>
<evidence type="ECO:0000313" key="5">
    <source>
        <dbReference type="EMBL" id="KAF8388099.1"/>
    </source>
</evidence>
<organism evidence="5 6">
    <name type="scientific">Tetracentron sinense</name>
    <name type="common">Spur-leaf</name>
    <dbReference type="NCBI Taxonomy" id="13715"/>
    <lineage>
        <taxon>Eukaryota</taxon>
        <taxon>Viridiplantae</taxon>
        <taxon>Streptophyta</taxon>
        <taxon>Embryophyta</taxon>
        <taxon>Tracheophyta</taxon>
        <taxon>Spermatophyta</taxon>
        <taxon>Magnoliopsida</taxon>
        <taxon>Trochodendrales</taxon>
        <taxon>Trochodendraceae</taxon>
        <taxon>Tetracentron</taxon>
    </lineage>
</organism>
<dbReference type="InterPro" id="IPR042214">
    <property type="entry name" value="TruD_catalytic"/>
</dbReference>
<protein>
    <recommendedName>
        <fullName evidence="4">TRUD domain-containing protein</fullName>
    </recommendedName>
</protein>
<dbReference type="FunFam" id="3.30.2350.20:FF:000006">
    <property type="entry name" value="Multisubstrate pseudouridine synthase 7"/>
    <property type="match status" value="1"/>
</dbReference>
<accession>A0A835D5S6</accession>
<feature type="compositionally biased region" description="Basic and acidic residues" evidence="3">
    <location>
        <begin position="198"/>
        <end position="208"/>
    </location>
</feature>
<feature type="domain" description="TRUD" evidence="4">
    <location>
        <begin position="333"/>
        <end position="576"/>
    </location>
</feature>
<gene>
    <name evidence="5" type="ORF">HHK36_026765</name>
</gene>
<dbReference type="Gene3D" id="3.30.2350.20">
    <property type="entry name" value="TruD, catalytic domain"/>
    <property type="match status" value="2"/>
</dbReference>